<proteinExistence type="predicted"/>
<dbReference type="InterPro" id="IPR024414">
    <property type="entry name" value="Uncharacterised_PrgI"/>
</dbReference>
<feature type="transmembrane region" description="Helical" evidence="1">
    <location>
        <begin position="26"/>
        <end position="44"/>
    </location>
</feature>
<protein>
    <submittedName>
        <fullName evidence="2">Uncharacterized protein</fullName>
    </submittedName>
</protein>
<reference evidence="2 3" key="1">
    <citation type="journal article" date="2016" name="Nat. Commun.">
        <title>Thousands of microbial genomes shed light on interconnected biogeochemical processes in an aquifer system.</title>
        <authorList>
            <person name="Anantharaman K."/>
            <person name="Brown C.T."/>
            <person name="Hug L.A."/>
            <person name="Sharon I."/>
            <person name="Castelle C.J."/>
            <person name="Probst A.J."/>
            <person name="Thomas B.C."/>
            <person name="Singh A."/>
            <person name="Wilkins M.J."/>
            <person name="Karaoz U."/>
            <person name="Brodie E.L."/>
            <person name="Williams K.H."/>
            <person name="Hubbard S.S."/>
            <person name="Banfield J.F."/>
        </authorList>
    </citation>
    <scope>NUCLEOTIDE SEQUENCE [LARGE SCALE GENOMIC DNA]</scope>
</reference>
<dbReference type="Gene3D" id="2.60.40.1120">
    <property type="entry name" value="Carboxypeptidase-like, regulatory domain"/>
    <property type="match status" value="1"/>
</dbReference>
<dbReference type="Proteomes" id="UP000178017">
    <property type="component" value="Unassembled WGS sequence"/>
</dbReference>
<dbReference type="SUPFAM" id="SSF49478">
    <property type="entry name" value="Cna protein B-type domain"/>
    <property type="match status" value="1"/>
</dbReference>
<keyword evidence="1" id="KW-0812">Transmembrane</keyword>
<dbReference type="Pfam" id="PF12666">
    <property type="entry name" value="PrgI"/>
    <property type="match status" value="1"/>
</dbReference>
<name>A0A1F5MK89_9BACT</name>
<keyword evidence="1" id="KW-1133">Transmembrane helix</keyword>
<evidence type="ECO:0000313" key="3">
    <source>
        <dbReference type="Proteomes" id="UP000178017"/>
    </source>
</evidence>
<keyword evidence="1" id="KW-0472">Membrane</keyword>
<sequence length="343" mass="37042">MDSHPVPQNVTSFEFHLIGDMTIKQFAYLATGLVTAYLLFIFLFPISQLAAIPLIALTSGLGVAFAFWPIGDRPLDHWVLAFFRAVYSPTKRLWQTGSASVELTSPQFQNRLNLYLGNVNQTLPSTPPLTPQKTTPTAKGLEISRLLSVSQQNSRPISLKPTTPAPQQPVSPTLNQNVSVLIQQVVQQNQQLKAQLAQLQQAPSPSIPHPAIITAPIPPLTPQPQAAVLPTASRPVSLNYSNTQIKIPPLTVSGPNIIAGTLTDPRGVAIDGVIVIITNQNNIPVRAVKTSRSGQFTGATPLPNGDYILTSEKDGFVFDPLKVTLKGELLSPLSIQSKEVSHV</sequence>
<dbReference type="EMBL" id="MFDO01000005">
    <property type="protein sequence ID" value="OGE65807.1"/>
    <property type="molecule type" value="Genomic_DNA"/>
</dbReference>
<organism evidence="2 3">
    <name type="scientific">Candidatus Daviesbacteria bacterium RIFCSPLOWO2_01_FULL_40_24</name>
    <dbReference type="NCBI Taxonomy" id="1797787"/>
    <lineage>
        <taxon>Bacteria</taxon>
        <taxon>Candidatus Daviesiibacteriota</taxon>
    </lineage>
</organism>
<comment type="caution">
    <text evidence="2">The sequence shown here is derived from an EMBL/GenBank/DDBJ whole genome shotgun (WGS) entry which is preliminary data.</text>
</comment>
<evidence type="ECO:0000313" key="2">
    <source>
        <dbReference type="EMBL" id="OGE65807.1"/>
    </source>
</evidence>
<feature type="transmembrane region" description="Helical" evidence="1">
    <location>
        <begin position="50"/>
        <end position="70"/>
    </location>
</feature>
<dbReference type="AlphaFoldDB" id="A0A1F5MK89"/>
<accession>A0A1F5MK89</accession>
<evidence type="ECO:0000256" key="1">
    <source>
        <dbReference type="SAM" id="Phobius"/>
    </source>
</evidence>
<gene>
    <name evidence="2" type="ORF">A3B49_03345</name>
</gene>